<dbReference type="Gene3D" id="3.40.50.2000">
    <property type="entry name" value="Glycogen Phosphorylase B"/>
    <property type="match status" value="2"/>
</dbReference>
<evidence type="ECO:0000313" key="3">
    <source>
        <dbReference type="EMBL" id="VGO21024.1"/>
    </source>
</evidence>
<dbReference type="InterPro" id="IPR001296">
    <property type="entry name" value="Glyco_trans_1"/>
</dbReference>
<dbReference type="EMBL" id="CAAHFH010000002">
    <property type="protein sequence ID" value="VGO21024.1"/>
    <property type="molecule type" value="Genomic_DNA"/>
</dbReference>
<dbReference type="Pfam" id="PF00534">
    <property type="entry name" value="Glycos_transf_1"/>
    <property type="match status" value="1"/>
</dbReference>
<gene>
    <name evidence="3" type="primary">mfpsA</name>
    <name evidence="3" type="ORF">SCARR_03093</name>
</gene>
<dbReference type="InterPro" id="IPR050194">
    <property type="entry name" value="Glycosyltransferase_grp1"/>
</dbReference>
<feature type="domain" description="Glycosyl transferase family 1" evidence="1">
    <location>
        <begin position="199"/>
        <end position="362"/>
    </location>
</feature>
<dbReference type="Pfam" id="PF13579">
    <property type="entry name" value="Glyco_trans_4_4"/>
    <property type="match status" value="1"/>
</dbReference>
<sequence length="385" mass="43986">MNQTRKYDIAIVGMMLSSQGGGMPRSMAQQAKIMTTAGHKVTLYIGDSKAMPYTPEQFYLHDSIAVHVSKSIGFWGLGLIPKTLWTLFRNAPQHDVIHLNGVWNFTTFFGAVISWLRKTPAIISCRSHYGDYHFTRMPVLKQLLFHTMEKINLWCVYGIHVTADWEEETSWRAANRAKHIIKIPNPVDLADFDNPPLRQDSRKHLRLDPNGYYVVHLGRTAKQKNLTVLIKSFNEAKLGLDAKLVLVGPPEPDEKEKLVQLAKELKIEDKIVYVDFAKGRERCHWLAAADLFALPSHDDNFCIVVIEAAASGTHCLTSPHVGAIEYLPTSLITVRPLVQQQWNEAIEYFYQNRPAQTVMNEEIANQFSAERLEEYWVQQYETMGF</sequence>
<accession>A0A6C2UNX7</accession>
<dbReference type="Proteomes" id="UP000346198">
    <property type="component" value="Unassembled WGS sequence"/>
</dbReference>
<proteinExistence type="predicted"/>
<dbReference type="RefSeq" id="WP_136062513.1">
    <property type="nucleotide sequence ID" value="NZ_CAAHFH010000002.1"/>
</dbReference>
<dbReference type="AlphaFoldDB" id="A0A6C2UNX7"/>
<organism evidence="3 4">
    <name type="scientific">Pontiella sulfatireligans</name>
    <dbReference type="NCBI Taxonomy" id="2750658"/>
    <lineage>
        <taxon>Bacteria</taxon>
        <taxon>Pseudomonadati</taxon>
        <taxon>Kiritimatiellota</taxon>
        <taxon>Kiritimatiellia</taxon>
        <taxon>Kiritimatiellales</taxon>
        <taxon>Pontiellaceae</taxon>
        <taxon>Pontiella</taxon>
    </lineage>
</organism>
<keyword evidence="4" id="KW-1185">Reference proteome</keyword>
<dbReference type="PANTHER" id="PTHR45947">
    <property type="entry name" value="SULFOQUINOVOSYL TRANSFERASE SQD2"/>
    <property type="match status" value="1"/>
</dbReference>
<reference evidence="3 4" key="1">
    <citation type="submission" date="2019-04" db="EMBL/GenBank/DDBJ databases">
        <authorList>
            <person name="Van Vliet M D."/>
        </authorList>
    </citation>
    <scope>NUCLEOTIDE SEQUENCE [LARGE SCALE GENOMIC DNA]</scope>
    <source>
        <strain evidence="3 4">F21</strain>
    </source>
</reference>
<dbReference type="InterPro" id="IPR028098">
    <property type="entry name" value="Glyco_trans_4-like_N"/>
</dbReference>
<dbReference type="PANTHER" id="PTHR45947:SF3">
    <property type="entry name" value="SULFOQUINOVOSYL TRANSFERASE SQD2"/>
    <property type="match status" value="1"/>
</dbReference>
<protein>
    <submittedName>
        <fullName evidence="3">Mannosylfructose-phosphate synthase</fullName>
    </submittedName>
</protein>
<name>A0A6C2UNX7_9BACT</name>
<feature type="domain" description="Glycosyltransferase subfamily 4-like N-terminal" evidence="2">
    <location>
        <begin position="21"/>
        <end position="185"/>
    </location>
</feature>
<dbReference type="SUPFAM" id="SSF53756">
    <property type="entry name" value="UDP-Glycosyltransferase/glycogen phosphorylase"/>
    <property type="match status" value="1"/>
</dbReference>
<evidence type="ECO:0000259" key="1">
    <source>
        <dbReference type="Pfam" id="PF00534"/>
    </source>
</evidence>
<evidence type="ECO:0000259" key="2">
    <source>
        <dbReference type="Pfam" id="PF13579"/>
    </source>
</evidence>
<evidence type="ECO:0000313" key="4">
    <source>
        <dbReference type="Proteomes" id="UP000346198"/>
    </source>
</evidence>
<dbReference type="GO" id="GO:0016757">
    <property type="term" value="F:glycosyltransferase activity"/>
    <property type="evidence" value="ECO:0007669"/>
    <property type="project" value="InterPro"/>
</dbReference>